<sequence>MDYLSDAWERHSHSTAVIVATTAVATTAIITILRHALYPTWRQKTFPSPLQTTLPKLGDEASKLDYKPDAFPGARDVPTPYGSMRVYEFGPETGRKALFIHGISTSCQTLTYLARGLAESGHRVMLFDLWGRGFSDGVGDLPHDARLYASQALLALASSPLPWTGAAGFDLVGYSMGGGVAVHLAAALPATVRSLVLLAPAGMIREVSFGAVARFVFQSGYVPDRLLSAVTRRRLRKPIASSVRKNRGIVEAEEDALAGAVLDAKTAEAVELAAAELSHQDGDGNNGDGAEADPTPLNARVMRYVHWMIDNHAGFVPAFLSCVRHAPLFGQQDVYSALAERPARSVCVVLGRRDEVVHPEDFEADALPLMGGREKVPDVTVVGGGHDFPMTHSKETLKAMQQFWGEGGG</sequence>
<dbReference type="Pfam" id="PF12146">
    <property type="entry name" value="Hydrolase_4"/>
    <property type="match status" value="1"/>
</dbReference>
<dbReference type="InterPro" id="IPR050228">
    <property type="entry name" value="Carboxylesterase_BioH"/>
</dbReference>
<proteinExistence type="predicted"/>
<dbReference type="Proteomes" id="UP000319257">
    <property type="component" value="Unassembled WGS sequence"/>
</dbReference>
<evidence type="ECO:0000256" key="1">
    <source>
        <dbReference type="SAM" id="Phobius"/>
    </source>
</evidence>
<dbReference type="SUPFAM" id="SSF53474">
    <property type="entry name" value="alpha/beta-Hydrolases"/>
    <property type="match status" value="1"/>
</dbReference>
<reference evidence="3 4" key="1">
    <citation type="submission" date="2019-06" db="EMBL/GenBank/DDBJ databases">
        <title>Draft genome sequence of the filamentous fungus Phialemoniopsis curvata isolated from diesel fuel.</title>
        <authorList>
            <person name="Varaljay V.A."/>
            <person name="Lyon W.J."/>
            <person name="Crouch A.L."/>
            <person name="Drake C.E."/>
            <person name="Hollomon J.M."/>
            <person name="Nadeau L.J."/>
            <person name="Nunn H.S."/>
            <person name="Stevenson B.S."/>
            <person name="Bojanowski C.L."/>
            <person name="Crookes-Goodson W.J."/>
        </authorList>
    </citation>
    <scope>NUCLEOTIDE SEQUENCE [LARGE SCALE GENOMIC DNA]</scope>
    <source>
        <strain evidence="3 4">D216</strain>
    </source>
</reference>
<dbReference type="AlphaFoldDB" id="A0A507AXC4"/>
<evidence type="ECO:0000259" key="2">
    <source>
        <dbReference type="Pfam" id="PF12146"/>
    </source>
</evidence>
<accession>A0A507AXC4</accession>
<dbReference type="RefSeq" id="XP_030990651.1">
    <property type="nucleotide sequence ID" value="XM_031144631.1"/>
</dbReference>
<dbReference type="InterPro" id="IPR029058">
    <property type="entry name" value="AB_hydrolase_fold"/>
</dbReference>
<comment type="caution">
    <text evidence="3">The sequence shown here is derived from an EMBL/GenBank/DDBJ whole genome shotgun (WGS) entry which is preliminary data.</text>
</comment>
<keyword evidence="1" id="KW-0472">Membrane</keyword>
<dbReference type="InParanoid" id="A0A507AXC4"/>
<name>A0A507AXC4_9PEZI</name>
<feature type="transmembrane region" description="Helical" evidence="1">
    <location>
        <begin position="12"/>
        <end position="33"/>
    </location>
</feature>
<dbReference type="OrthoDB" id="408373at2759"/>
<dbReference type="InterPro" id="IPR000073">
    <property type="entry name" value="AB_hydrolase_1"/>
</dbReference>
<evidence type="ECO:0000313" key="3">
    <source>
        <dbReference type="EMBL" id="TPX08940.1"/>
    </source>
</evidence>
<dbReference type="InterPro" id="IPR022742">
    <property type="entry name" value="Hydrolase_4"/>
</dbReference>
<feature type="domain" description="Serine aminopeptidase S33" evidence="2">
    <location>
        <begin position="98"/>
        <end position="275"/>
    </location>
</feature>
<keyword evidence="1" id="KW-0812">Transmembrane</keyword>
<dbReference type="Gene3D" id="3.40.50.1820">
    <property type="entry name" value="alpha/beta hydrolase"/>
    <property type="match status" value="1"/>
</dbReference>
<evidence type="ECO:0000313" key="4">
    <source>
        <dbReference type="Proteomes" id="UP000319257"/>
    </source>
</evidence>
<keyword evidence="4" id="KW-1185">Reference proteome</keyword>
<dbReference type="PANTHER" id="PTHR43194:SF2">
    <property type="entry name" value="PEROXISOMAL MEMBRANE PROTEIN LPX1"/>
    <property type="match status" value="1"/>
</dbReference>
<dbReference type="EMBL" id="SKBQ01000071">
    <property type="protein sequence ID" value="TPX08940.1"/>
    <property type="molecule type" value="Genomic_DNA"/>
</dbReference>
<organism evidence="3 4">
    <name type="scientific">Thyridium curvatum</name>
    <dbReference type="NCBI Taxonomy" id="1093900"/>
    <lineage>
        <taxon>Eukaryota</taxon>
        <taxon>Fungi</taxon>
        <taxon>Dikarya</taxon>
        <taxon>Ascomycota</taxon>
        <taxon>Pezizomycotina</taxon>
        <taxon>Sordariomycetes</taxon>
        <taxon>Sordariomycetidae</taxon>
        <taxon>Thyridiales</taxon>
        <taxon>Thyridiaceae</taxon>
        <taxon>Thyridium</taxon>
    </lineage>
</organism>
<dbReference type="STRING" id="1093900.A0A507AXC4"/>
<dbReference type="PRINTS" id="PR00111">
    <property type="entry name" value="ABHYDROLASE"/>
</dbReference>
<dbReference type="PANTHER" id="PTHR43194">
    <property type="entry name" value="HYDROLASE ALPHA/BETA FOLD FAMILY"/>
    <property type="match status" value="1"/>
</dbReference>
<dbReference type="GeneID" id="41977091"/>
<keyword evidence="1" id="KW-1133">Transmembrane helix</keyword>
<gene>
    <name evidence="3" type="ORF">E0L32_009644</name>
</gene>
<protein>
    <recommendedName>
        <fullName evidence="2">Serine aminopeptidase S33 domain-containing protein</fullName>
    </recommendedName>
</protein>